<evidence type="ECO:0000313" key="3">
    <source>
        <dbReference type="Proteomes" id="UP000623419"/>
    </source>
</evidence>
<feature type="transmembrane region" description="Helical" evidence="1">
    <location>
        <begin position="272"/>
        <end position="289"/>
    </location>
</feature>
<keyword evidence="1" id="KW-0812">Transmembrane</keyword>
<feature type="transmembrane region" description="Helical" evidence="1">
    <location>
        <begin position="84"/>
        <end position="104"/>
    </location>
</feature>
<organism evidence="2 3">
    <name type="scientific">Arenimonas soli</name>
    <dbReference type="NCBI Taxonomy" id="2269504"/>
    <lineage>
        <taxon>Bacteria</taxon>
        <taxon>Pseudomonadati</taxon>
        <taxon>Pseudomonadota</taxon>
        <taxon>Gammaproteobacteria</taxon>
        <taxon>Lysobacterales</taxon>
        <taxon>Lysobacteraceae</taxon>
        <taxon>Arenimonas</taxon>
    </lineage>
</organism>
<feature type="transmembrane region" description="Helical" evidence="1">
    <location>
        <begin position="139"/>
        <end position="157"/>
    </location>
</feature>
<feature type="transmembrane region" description="Helical" evidence="1">
    <location>
        <begin position="326"/>
        <end position="348"/>
    </location>
</feature>
<dbReference type="InterPro" id="IPR004697">
    <property type="entry name" value="AbgT"/>
</dbReference>
<keyword evidence="3" id="KW-1185">Reference proteome</keyword>
<sequence>MADFATKKRSLMDRFLTIVERGGNALPHPATLFALLALGVVVLSWVTSMAGLSAAHPSTGEPVTPVNLLSIDGLHRMLTGTVTNFTGFAPLGVVMVALIGIGVAEHSGLISAALRRLVLAAPRHLLTPVLVFAGVMSNIASEIGYVLLIPLAALIFISAGRHPILGMAAVFAGVSGGYSANLAIGTIDPLLSGLSQEAARIIDPTYTVSAAANWYFMIASTPVITLLGWFVTEKVIAPKFPDPPEGSALPMADGATPDSQALSPAEQRGMRWAFWAVMVFSVLLFWGGYPAHGPQFELFGAVIHLPQIPGSGWLLYADQDILRSPLLKGVVVVIFLYGVIAGVAFGVGAGTIRSDNDVLKGMSVSMSTLGSYMVLVFFAAQFVAYFNWSQLGLIFAVEGADLLRAWDLPTIPLFICFILLTAVVNLFMGSASAKWALMAPVFIPMFMLLGYSPEMTQVAYRVGDSVTNIISPMMSYFALIIAFFQRYEPKAGIGTLVATMLPYSIVFLLGWSIMFGFWIWFELPIGPDSPLIYVPATPVAG</sequence>
<proteinExistence type="predicted"/>
<feature type="transmembrane region" description="Helical" evidence="1">
    <location>
        <begin position="435"/>
        <end position="453"/>
    </location>
</feature>
<dbReference type="PANTHER" id="PTHR30282">
    <property type="entry name" value="P-AMINOBENZOYL GLUTAMATE TRANSPORTER"/>
    <property type="match status" value="1"/>
</dbReference>
<comment type="caution">
    <text evidence="2">The sequence shown here is derived from an EMBL/GenBank/DDBJ whole genome shotgun (WGS) entry which is preliminary data.</text>
</comment>
<feature type="transmembrane region" description="Helical" evidence="1">
    <location>
        <begin position="214"/>
        <end position="231"/>
    </location>
</feature>
<keyword evidence="1" id="KW-0472">Membrane</keyword>
<feature type="transmembrane region" description="Helical" evidence="1">
    <location>
        <begin position="496"/>
        <end position="521"/>
    </location>
</feature>
<evidence type="ECO:0000256" key="1">
    <source>
        <dbReference type="SAM" id="Phobius"/>
    </source>
</evidence>
<protein>
    <submittedName>
        <fullName evidence="2">Aminobenzoyl-glutamate transporter</fullName>
    </submittedName>
</protein>
<feature type="transmembrane region" description="Helical" evidence="1">
    <location>
        <begin position="465"/>
        <end position="484"/>
    </location>
</feature>
<evidence type="ECO:0000313" key="2">
    <source>
        <dbReference type="EMBL" id="GGA72547.1"/>
    </source>
</evidence>
<dbReference type="Pfam" id="PF03806">
    <property type="entry name" value="ABG_transport"/>
    <property type="match status" value="1"/>
</dbReference>
<feature type="transmembrane region" description="Helical" evidence="1">
    <location>
        <begin position="164"/>
        <end position="184"/>
    </location>
</feature>
<gene>
    <name evidence="2" type="ORF">GCM10011521_08340</name>
</gene>
<keyword evidence="1" id="KW-1133">Transmembrane helix</keyword>
<dbReference type="RefSeq" id="WP_188661619.1">
    <property type="nucleotide sequence ID" value="NZ_BMKC01000001.1"/>
</dbReference>
<accession>A0ABQ1HDJ9</accession>
<reference evidence="3" key="1">
    <citation type="journal article" date="2019" name="Int. J. Syst. Evol. Microbiol.">
        <title>The Global Catalogue of Microorganisms (GCM) 10K type strain sequencing project: providing services to taxonomists for standard genome sequencing and annotation.</title>
        <authorList>
            <consortium name="The Broad Institute Genomics Platform"/>
            <consortium name="The Broad Institute Genome Sequencing Center for Infectious Disease"/>
            <person name="Wu L."/>
            <person name="Ma J."/>
        </authorList>
    </citation>
    <scope>NUCLEOTIDE SEQUENCE [LARGE SCALE GENOMIC DNA]</scope>
    <source>
        <strain evidence="3">CGMCC 1.15905</strain>
    </source>
</reference>
<dbReference type="PANTHER" id="PTHR30282:SF0">
    <property type="entry name" value="P-AMINOBENZOYL-GLUTAMATE TRANSPORT PROTEIN"/>
    <property type="match status" value="1"/>
</dbReference>
<name>A0ABQ1HDJ9_9GAMM</name>
<dbReference type="EMBL" id="BMKC01000001">
    <property type="protein sequence ID" value="GGA72547.1"/>
    <property type="molecule type" value="Genomic_DNA"/>
</dbReference>
<feature type="transmembrane region" description="Helical" evidence="1">
    <location>
        <begin position="369"/>
        <end position="388"/>
    </location>
</feature>
<feature type="transmembrane region" description="Helical" evidence="1">
    <location>
        <begin position="408"/>
        <end position="428"/>
    </location>
</feature>
<dbReference type="Proteomes" id="UP000623419">
    <property type="component" value="Unassembled WGS sequence"/>
</dbReference>
<feature type="transmembrane region" description="Helical" evidence="1">
    <location>
        <begin position="116"/>
        <end position="133"/>
    </location>
</feature>